<name>T2IZ25_CROWT</name>
<evidence type="ECO:0000313" key="1">
    <source>
        <dbReference type="EMBL" id="CCQ58052.1"/>
    </source>
</evidence>
<reference evidence="1 2" key="2">
    <citation type="submission" date="2013-09" db="EMBL/GenBank/DDBJ databases">
        <title>Whole genome comparison of six Crocosphaera watsonii strains with differing phenotypes.</title>
        <authorList>
            <person name="Bench S.R."/>
            <person name="Heller P."/>
            <person name="Frank I."/>
            <person name="Arciniega M."/>
            <person name="Shilova I.N."/>
            <person name="Zehr J.P."/>
        </authorList>
    </citation>
    <scope>NUCLEOTIDE SEQUENCE [LARGE SCALE GENOMIC DNA]</scope>
    <source>
        <strain evidence="1 2">WH 0005</strain>
    </source>
</reference>
<dbReference type="EMBL" id="CAQL01000956">
    <property type="protein sequence ID" value="CCQ58052.1"/>
    <property type="molecule type" value="Genomic_DNA"/>
</dbReference>
<dbReference type="AlphaFoldDB" id="T2IZ25"/>
<accession>T2IZ25</accession>
<sequence>MDLFIDFLDNPNAPTTSNPQFNSTRKFSFYQSIEENYLQKSPPNKFPKKH</sequence>
<reference evidence="1 2" key="1">
    <citation type="submission" date="2013-01" db="EMBL/GenBank/DDBJ databases">
        <authorList>
            <person name="Bench S."/>
        </authorList>
    </citation>
    <scope>NUCLEOTIDE SEQUENCE [LARGE SCALE GENOMIC DNA]</scope>
    <source>
        <strain evidence="1 2">WH 0005</strain>
    </source>
</reference>
<protein>
    <submittedName>
        <fullName evidence="1">Uncharacterized protein</fullName>
    </submittedName>
</protein>
<dbReference type="Proteomes" id="UP000017981">
    <property type="component" value="Unassembled WGS sequence"/>
</dbReference>
<comment type="caution">
    <text evidence="1">The sequence shown here is derived from an EMBL/GenBank/DDBJ whole genome shotgun (WGS) entry which is preliminary data.</text>
</comment>
<organism evidence="1 2">
    <name type="scientific">Crocosphaera watsonii WH 0005</name>
    <dbReference type="NCBI Taxonomy" id="423472"/>
    <lineage>
        <taxon>Bacteria</taxon>
        <taxon>Bacillati</taxon>
        <taxon>Cyanobacteriota</taxon>
        <taxon>Cyanophyceae</taxon>
        <taxon>Oscillatoriophycideae</taxon>
        <taxon>Chroococcales</taxon>
        <taxon>Aphanothecaceae</taxon>
        <taxon>Crocosphaera</taxon>
    </lineage>
</organism>
<proteinExistence type="predicted"/>
<evidence type="ECO:0000313" key="2">
    <source>
        <dbReference type="Proteomes" id="UP000017981"/>
    </source>
</evidence>
<gene>
    <name evidence="1" type="ORF">CWATWH0005_1798</name>
</gene>